<dbReference type="EMBL" id="FOGI01000015">
    <property type="protein sequence ID" value="SES45754.1"/>
    <property type="molecule type" value="Genomic_DNA"/>
</dbReference>
<proteinExistence type="predicted"/>
<name>A0A1H9XI14_9PSEU</name>
<protein>
    <recommendedName>
        <fullName evidence="3">Winged helix DNA-binding domain-containing protein</fullName>
    </recommendedName>
</protein>
<keyword evidence="2" id="KW-1185">Reference proteome</keyword>
<dbReference type="AlphaFoldDB" id="A0A1H9XI14"/>
<sequence length="89" mass="9623">MTEDETRALRHAAEGAVLFHSGLWGVPMGFLWAGPDGGPAGRVPQWVAEALTVLERRELVVFRVVLGTKDVAVRVTEAGLRVLGRMNTA</sequence>
<evidence type="ECO:0000313" key="2">
    <source>
        <dbReference type="Proteomes" id="UP000199051"/>
    </source>
</evidence>
<dbReference type="RefSeq" id="WP_092785828.1">
    <property type="nucleotide sequence ID" value="NZ_FOGI01000015.1"/>
</dbReference>
<gene>
    <name evidence="1" type="ORF">SAMN04487818_115144</name>
</gene>
<evidence type="ECO:0000313" key="1">
    <source>
        <dbReference type="EMBL" id="SES45754.1"/>
    </source>
</evidence>
<dbReference type="Proteomes" id="UP000199051">
    <property type="component" value="Unassembled WGS sequence"/>
</dbReference>
<reference evidence="2" key="1">
    <citation type="submission" date="2016-10" db="EMBL/GenBank/DDBJ databases">
        <authorList>
            <person name="Varghese N."/>
            <person name="Submissions S."/>
        </authorList>
    </citation>
    <scope>NUCLEOTIDE SEQUENCE [LARGE SCALE GENOMIC DNA]</scope>
    <source>
        <strain evidence="2">DSM 44260</strain>
    </source>
</reference>
<evidence type="ECO:0008006" key="3">
    <source>
        <dbReference type="Google" id="ProtNLM"/>
    </source>
</evidence>
<organism evidence="1 2">
    <name type="scientific">Actinokineospora terrae</name>
    <dbReference type="NCBI Taxonomy" id="155974"/>
    <lineage>
        <taxon>Bacteria</taxon>
        <taxon>Bacillati</taxon>
        <taxon>Actinomycetota</taxon>
        <taxon>Actinomycetes</taxon>
        <taxon>Pseudonocardiales</taxon>
        <taxon>Pseudonocardiaceae</taxon>
        <taxon>Actinokineospora</taxon>
    </lineage>
</organism>
<accession>A0A1H9XI14</accession>